<keyword evidence="2" id="KW-1185">Reference proteome</keyword>
<reference evidence="1" key="1">
    <citation type="submission" date="2019-11" db="EMBL/GenBank/DDBJ databases">
        <title>Nori genome reveals adaptations in red seaweeds to the harsh intertidal environment.</title>
        <authorList>
            <person name="Wang D."/>
            <person name="Mao Y."/>
        </authorList>
    </citation>
    <scope>NUCLEOTIDE SEQUENCE</scope>
    <source>
        <tissue evidence="1">Gametophyte</tissue>
    </source>
</reference>
<proteinExistence type="predicted"/>
<dbReference type="EMBL" id="CM020618">
    <property type="protein sequence ID" value="KAK1858101.1"/>
    <property type="molecule type" value="Genomic_DNA"/>
</dbReference>
<evidence type="ECO:0000313" key="1">
    <source>
        <dbReference type="EMBL" id="KAK1858101.1"/>
    </source>
</evidence>
<accession>A0ACC3BK38</accession>
<dbReference type="Proteomes" id="UP000798662">
    <property type="component" value="Chromosome 1"/>
</dbReference>
<protein>
    <submittedName>
        <fullName evidence="1">Uncharacterized protein</fullName>
    </submittedName>
</protein>
<comment type="caution">
    <text evidence="1">The sequence shown here is derived from an EMBL/GenBank/DDBJ whole genome shotgun (WGS) entry which is preliminary data.</text>
</comment>
<evidence type="ECO:0000313" key="2">
    <source>
        <dbReference type="Proteomes" id="UP000798662"/>
    </source>
</evidence>
<gene>
    <name evidence="1" type="ORF">I4F81_000714</name>
</gene>
<sequence>MLHPPAGGLVGLASVTVRVFAASYLLNTYGVNVSQAYGSSMTPTLATKGDVVLLDMSAPYRWRAARRYGDRANTVLTVGDVVTLSKPTDRRVSIIKRIGGLPGDTVTVERPAGPPEVLTVPPGHIWVVGDNAAASIDCRYYGPVPAALLTGKVLWRIWPPSTVGALPPAPVSAARGEEGGMPPSLPGLPVDS</sequence>
<name>A0ACC3BK38_PYRYE</name>
<organism evidence="1 2">
    <name type="scientific">Pyropia yezoensis</name>
    <name type="common">Susabi-nori</name>
    <name type="synonym">Porphyra yezoensis</name>
    <dbReference type="NCBI Taxonomy" id="2788"/>
    <lineage>
        <taxon>Eukaryota</taxon>
        <taxon>Rhodophyta</taxon>
        <taxon>Bangiophyceae</taxon>
        <taxon>Bangiales</taxon>
        <taxon>Bangiaceae</taxon>
        <taxon>Pyropia</taxon>
    </lineage>
</organism>